<dbReference type="GO" id="GO:0005737">
    <property type="term" value="C:cytoplasm"/>
    <property type="evidence" value="ECO:0007669"/>
    <property type="project" value="UniProtKB-ARBA"/>
</dbReference>
<keyword evidence="3 6" id="KW-0694">RNA-binding</keyword>
<comment type="similarity">
    <text evidence="1 6 7">Belongs to the bacterial ribosomal protein bL21 family.</text>
</comment>
<comment type="caution">
    <text evidence="8">The sequence shown here is derived from an EMBL/GenBank/DDBJ whole genome shotgun (WGS) entry which is preliminary data.</text>
</comment>
<evidence type="ECO:0000256" key="4">
    <source>
        <dbReference type="ARBA" id="ARBA00022980"/>
    </source>
</evidence>
<protein>
    <recommendedName>
        <fullName evidence="6">Large ribosomal subunit protein bL21</fullName>
    </recommendedName>
</protein>
<evidence type="ECO:0000256" key="3">
    <source>
        <dbReference type="ARBA" id="ARBA00022884"/>
    </source>
</evidence>
<keyword evidence="9" id="KW-1185">Reference proteome</keyword>
<evidence type="ECO:0000313" key="8">
    <source>
        <dbReference type="EMBL" id="OUO56057.1"/>
    </source>
</evidence>
<evidence type="ECO:0000256" key="7">
    <source>
        <dbReference type="RuleBase" id="RU000562"/>
    </source>
</evidence>
<dbReference type="Pfam" id="PF00829">
    <property type="entry name" value="Ribosomal_L21p"/>
    <property type="match status" value="1"/>
</dbReference>
<keyword evidence="5 6" id="KW-0687">Ribonucleoprotein</keyword>
<evidence type="ECO:0000256" key="6">
    <source>
        <dbReference type="HAMAP-Rule" id="MF_01363"/>
    </source>
</evidence>
<accession>A0A1Y4D9X5</accession>
<dbReference type="GO" id="GO:0006412">
    <property type="term" value="P:translation"/>
    <property type="evidence" value="ECO:0007669"/>
    <property type="project" value="UniProtKB-UniRule"/>
</dbReference>
<sequence length="103" mass="11416">MYAIIETGGKQYWVKPGQDLQVEKLDAKAGESVELKVLWAADEEGTSADAKAGNTAKVTAQVVKHLRGPKILVFKKRPKKGYERTIGHRQDLTQIKITDIQLA</sequence>
<proteinExistence type="inferred from homology"/>
<dbReference type="InterPro" id="IPR018258">
    <property type="entry name" value="Ribosomal_bL21_CS"/>
</dbReference>
<dbReference type="OrthoDB" id="9813334at2"/>
<organism evidence="8 9">
    <name type="scientific">Candidatus Avelusimicrobium gallicola</name>
    <dbReference type="NCBI Taxonomy" id="2562704"/>
    <lineage>
        <taxon>Bacteria</taxon>
        <taxon>Pseudomonadati</taxon>
        <taxon>Elusimicrobiota</taxon>
        <taxon>Elusimicrobia</taxon>
        <taxon>Elusimicrobiales</taxon>
        <taxon>Elusimicrobiaceae</taxon>
        <taxon>Candidatus Avelusimicrobium</taxon>
    </lineage>
</organism>
<dbReference type="PANTHER" id="PTHR21349">
    <property type="entry name" value="50S RIBOSOMAL PROTEIN L21"/>
    <property type="match status" value="1"/>
</dbReference>
<evidence type="ECO:0000313" key="9">
    <source>
        <dbReference type="Proteomes" id="UP000196368"/>
    </source>
</evidence>
<dbReference type="PANTHER" id="PTHR21349:SF0">
    <property type="entry name" value="LARGE RIBOSOMAL SUBUNIT PROTEIN BL21M"/>
    <property type="match status" value="1"/>
</dbReference>
<dbReference type="AlphaFoldDB" id="A0A1Y4D9X5"/>
<keyword evidence="4 6" id="KW-0689">Ribosomal protein</keyword>
<dbReference type="PROSITE" id="PS01169">
    <property type="entry name" value="RIBOSOMAL_L21"/>
    <property type="match status" value="1"/>
</dbReference>
<dbReference type="GO" id="GO:0005840">
    <property type="term" value="C:ribosome"/>
    <property type="evidence" value="ECO:0007669"/>
    <property type="project" value="UniProtKB-KW"/>
</dbReference>
<dbReference type="InterPro" id="IPR036164">
    <property type="entry name" value="bL21-like_sf"/>
</dbReference>
<dbReference type="NCBIfam" id="TIGR00061">
    <property type="entry name" value="L21"/>
    <property type="match status" value="1"/>
</dbReference>
<evidence type="ECO:0000256" key="5">
    <source>
        <dbReference type="ARBA" id="ARBA00023274"/>
    </source>
</evidence>
<dbReference type="EMBL" id="NFJD01000005">
    <property type="protein sequence ID" value="OUO56057.1"/>
    <property type="molecule type" value="Genomic_DNA"/>
</dbReference>
<dbReference type="RefSeq" id="WP_087289442.1">
    <property type="nucleotide sequence ID" value="NZ_NFJD01000005.1"/>
</dbReference>
<dbReference type="SUPFAM" id="SSF141091">
    <property type="entry name" value="L21p-like"/>
    <property type="match status" value="1"/>
</dbReference>
<dbReference type="GO" id="GO:0019843">
    <property type="term" value="F:rRNA binding"/>
    <property type="evidence" value="ECO:0007669"/>
    <property type="project" value="UniProtKB-UniRule"/>
</dbReference>
<evidence type="ECO:0000256" key="1">
    <source>
        <dbReference type="ARBA" id="ARBA00008563"/>
    </source>
</evidence>
<reference evidence="9" key="1">
    <citation type="submission" date="2017-04" db="EMBL/GenBank/DDBJ databases">
        <title>Function of individual gut microbiota members based on whole genome sequencing of pure cultures obtained from chicken caecum.</title>
        <authorList>
            <person name="Medvecky M."/>
            <person name="Cejkova D."/>
            <person name="Polansky O."/>
            <person name="Karasova D."/>
            <person name="Kubasova T."/>
            <person name="Cizek A."/>
            <person name="Rychlik I."/>
        </authorList>
    </citation>
    <scope>NUCLEOTIDE SEQUENCE [LARGE SCALE GENOMIC DNA]</scope>
    <source>
        <strain evidence="9">An273</strain>
    </source>
</reference>
<dbReference type="InterPro" id="IPR028909">
    <property type="entry name" value="bL21-like"/>
</dbReference>
<name>A0A1Y4D9X5_9BACT</name>
<dbReference type="GO" id="GO:0003735">
    <property type="term" value="F:structural constituent of ribosome"/>
    <property type="evidence" value="ECO:0007669"/>
    <property type="project" value="InterPro"/>
</dbReference>
<comment type="subunit">
    <text evidence="6">Part of the 50S ribosomal subunit. Contacts protein L20.</text>
</comment>
<dbReference type="GO" id="GO:1990904">
    <property type="term" value="C:ribonucleoprotein complex"/>
    <property type="evidence" value="ECO:0007669"/>
    <property type="project" value="UniProtKB-KW"/>
</dbReference>
<evidence type="ECO:0000256" key="2">
    <source>
        <dbReference type="ARBA" id="ARBA00022730"/>
    </source>
</evidence>
<gene>
    <name evidence="6" type="primary">rplU</name>
    <name evidence="8" type="ORF">B5F75_07065</name>
</gene>
<dbReference type="Proteomes" id="UP000196368">
    <property type="component" value="Unassembled WGS sequence"/>
</dbReference>
<keyword evidence="2 6" id="KW-0699">rRNA-binding</keyword>
<dbReference type="HAMAP" id="MF_01363">
    <property type="entry name" value="Ribosomal_bL21"/>
    <property type="match status" value="1"/>
</dbReference>
<comment type="function">
    <text evidence="6 7">This protein binds to 23S rRNA in the presence of protein L20.</text>
</comment>
<dbReference type="InterPro" id="IPR001787">
    <property type="entry name" value="Ribosomal_bL21"/>
</dbReference>